<dbReference type="GO" id="GO:0016491">
    <property type="term" value="F:oxidoreductase activity"/>
    <property type="evidence" value="ECO:0007669"/>
    <property type="project" value="UniProtKB-KW"/>
</dbReference>
<keyword evidence="2 3" id="KW-0560">Oxidoreductase</keyword>
<dbReference type="Pfam" id="PF13561">
    <property type="entry name" value="adh_short_C2"/>
    <property type="match status" value="1"/>
</dbReference>
<accession>A0ABW2GIK3</accession>
<comment type="caution">
    <text evidence="3">The sequence shown here is derived from an EMBL/GenBank/DDBJ whole genome shotgun (WGS) entry which is preliminary data.</text>
</comment>
<dbReference type="SUPFAM" id="SSF51735">
    <property type="entry name" value="NAD(P)-binding Rossmann-fold domains"/>
    <property type="match status" value="1"/>
</dbReference>
<dbReference type="CDD" id="cd05233">
    <property type="entry name" value="SDR_c"/>
    <property type="match status" value="1"/>
</dbReference>
<dbReference type="RefSeq" id="WP_386417090.1">
    <property type="nucleotide sequence ID" value="NZ_JBHSZO010000034.1"/>
</dbReference>
<dbReference type="InterPro" id="IPR036291">
    <property type="entry name" value="NAD(P)-bd_dom_sf"/>
</dbReference>
<keyword evidence="4" id="KW-1185">Reference proteome</keyword>
<dbReference type="InterPro" id="IPR002347">
    <property type="entry name" value="SDR_fam"/>
</dbReference>
<evidence type="ECO:0000256" key="1">
    <source>
        <dbReference type="ARBA" id="ARBA00006484"/>
    </source>
</evidence>
<evidence type="ECO:0000313" key="4">
    <source>
        <dbReference type="Proteomes" id="UP001596413"/>
    </source>
</evidence>
<dbReference type="Proteomes" id="UP001596413">
    <property type="component" value="Unassembled WGS sequence"/>
</dbReference>
<gene>
    <name evidence="3" type="ORF">ACFQLX_20015</name>
</gene>
<dbReference type="PRINTS" id="PR00080">
    <property type="entry name" value="SDRFAMILY"/>
</dbReference>
<dbReference type="PANTHER" id="PTHR24321:SF14">
    <property type="entry name" value="SHORT-CHAIN TYPE DEHYDROGENASE_REDUCTASE BLR2146-RELATED"/>
    <property type="match status" value="1"/>
</dbReference>
<dbReference type="PANTHER" id="PTHR24321">
    <property type="entry name" value="DEHYDROGENASES, SHORT CHAIN"/>
    <property type="match status" value="1"/>
</dbReference>
<name>A0ABW2GIK3_9ACTN</name>
<dbReference type="PRINTS" id="PR00081">
    <property type="entry name" value="GDHRDH"/>
</dbReference>
<dbReference type="EC" id="1.1.1.-" evidence="3"/>
<dbReference type="Gene3D" id="3.40.50.720">
    <property type="entry name" value="NAD(P)-binding Rossmann-like Domain"/>
    <property type="match status" value="1"/>
</dbReference>
<evidence type="ECO:0000256" key="2">
    <source>
        <dbReference type="ARBA" id="ARBA00023002"/>
    </source>
</evidence>
<comment type="similarity">
    <text evidence="1">Belongs to the short-chain dehydrogenases/reductases (SDR) family.</text>
</comment>
<sequence length="256" mass="25657">MRRFGGYAAIVTGGAHGIGAAIARRLAGEGARVVIADIDAEAGKATAAAIGRGAEAVHCDVRELEQAAEAVAHTVEVFGRLDVLVNNAFAGAGPSSLAQAADAEWLAAFDVTLHGAFRMARAALPELARAGGRGAIVNIGSVNGETGLGEHGYSAAKAGLSSLTRTLAVEAAASGVRVNLIAPGTIRTRNWAGQEAKLTEVARSVYPLGRVGEVADVAAATAFLASADAAWITGVTLPVDGGLLAGNLAWSRAAGD</sequence>
<evidence type="ECO:0000313" key="3">
    <source>
        <dbReference type="EMBL" id="MFC7220430.1"/>
    </source>
</evidence>
<dbReference type="EMBL" id="JBHSZO010000034">
    <property type="protein sequence ID" value="MFC7220430.1"/>
    <property type="molecule type" value="Genomic_DNA"/>
</dbReference>
<proteinExistence type="inferred from homology"/>
<reference evidence="4" key="1">
    <citation type="journal article" date="2019" name="Int. J. Syst. Evol. Microbiol.">
        <title>The Global Catalogue of Microorganisms (GCM) 10K type strain sequencing project: providing services to taxonomists for standard genome sequencing and annotation.</title>
        <authorList>
            <consortium name="The Broad Institute Genomics Platform"/>
            <consortium name="The Broad Institute Genome Sequencing Center for Infectious Disease"/>
            <person name="Wu L."/>
            <person name="Ma J."/>
        </authorList>
    </citation>
    <scope>NUCLEOTIDE SEQUENCE [LARGE SCALE GENOMIC DNA]</scope>
    <source>
        <strain evidence="4">CGMCC 1.13681</strain>
    </source>
</reference>
<organism evidence="3 4">
    <name type="scientific">Streptomyces polyrhachis</name>
    <dbReference type="NCBI Taxonomy" id="1282885"/>
    <lineage>
        <taxon>Bacteria</taxon>
        <taxon>Bacillati</taxon>
        <taxon>Actinomycetota</taxon>
        <taxon>Actinomycetes</taxon>
        <taxon>Kitasatosporales</taxon>
        <taxon>Streptomycetaceae</taxon>
        <taxon>Streptomyces</taxon>
    </lineage>
</organism>
<protein>
    <submittedName>
        <fullName evidence="3">SDR family NAD(P)-dependent oxidoreductase</fullName>
        <ecNumber evidence="3">1.1.1.-</ecNumber>
    </submittedName>
</protein>